<protein>
    <submittedName>
        <fullName evidence="1">Uncharacterized protein</fullName>
    </submittedName>
</protein>
<keyword evidence="2" id="KW-1185">Reference proteome</keyword>
<accession>A0A8S3TK04</accession>
<evidence type="ECO:0000313" key="2">
    <source>
        <dbReference type="Proteomes" id="UP000683360"/>
    </source>
</evidence>
<dbReference type="EMBL" id="CAJPWZ010002147">
    <property type="protein sequence ID" value="CAG2231484.1"/>
    <property type="molecule type" value="Genomic_DNA"/>
</dbReference>
<reference evidence="1" key="1">
    <citation type="submission" date="2021-03" db="EMBL/GenBank/DDBJ databases">
        <authorList>
            <person name="Bekaert M."/>
        </authorList>
    </citation>
    <scope>NUCLEOTIDE SEQUENCE</scope>
</reference>
<sequence length="154" mass="17625">MKCWFAKVITLCWKEKNIRTWGCERLNKQLTTVWTKRETDGAVQIVVEVFESNSASSIWSSSAKADLTHCSTKDFLDWANRKVSWCFFFFLVTCLENSVRSITVIAFKQDRNPRGRVALTPVPVKAEPRVLLVNTKLPTEQAHSVTDTALSRRT</sequence>
<evidence type="ECO:0000313" key="1">
    <source>
        <dbReference type="EMBL" id="CAG2231484.1"/>
    </source>
</evidence>
<name>A0A8S3TK04_MYTED</name>
<dbReference type="Proteomes" id="UP000683360">
    <property type="component" value="Unassembled WGS sequence"/>
</dbReference>
<gene>
    <name evidence="1" type="ORF">MEDL_44287</name>
</gene>
<dbReference type="AlphaFoldDB" id="A0A8S3TK04"/>
<organism evidence="1 2">
    <name type="scientific">Mytilus edulis</name>
    <name type="common">Blue mussel</name>
    <dbReference type="NCBI Taxonomy" id="6550"/>
    <lineage>
        <taxon>Eukaryota</taxon>
        <taxon>Metazoa</taxon>
        <taxon>Spiralia</taxon>
        <taxon>Lophotrochozoa</taxon>
        <taxon>Mollusca</taxon>
        <taxon>Bivalvia</taxon>
        <taxon>Autobranchia</taxon>
        <taxon>Pteriomorphia</taxon>
        <taxon>Mytilida</taxon>
        <taxon>Mytiloidea</taxon>
        <taxon>Mytilidae</taxon>
        <taxon>Mytilinae</taxon>
        <taxon>Mytilus</taxon>
    </lineage>
</organism>
<proteinExistence type="predicted"/>
<comment type="caution">
    <text evidence="1">The sequence shown here is derived from an EMBL/GenBank/DDBJ whole genome shotgun (WGS) entry which is preliminary data.</text>
</comment>